<dbReference type="EMBL" id="JANIBC010000001">
    <property type="protein sequence ID" value="MCQ8183881.1"/>
    <property type="molecule type" value="Genomic_DNA"/>
</dbReference>
<dbReference type="PANTHER" id="PTHR33361:SF2">
    <property type="entry name" value="DUF885 DOMAIN-CONTAINING PROTEIN"/>
    <property type="match status" value="1"/>
</dbReference>
<feature type="chain" id="PRO_5040868555" evidence="1">
    <location>
        <begin position="22"/>
        <end position="598"/>
    </location>
</feature>
<dbReference type="InterPro" id="IPR010281">
    <property type="entry name" value="DUF885"/>
</dbReference>
<keyword evidence="3" id="KW-1185">Reference proteome</keyword>
<evidence type="ECO:0000313" key="2">
    <source>
        <dbReference type="EMBL" id="MCQ8183881.1"/>
    </source>
</evidence>
<name>A0A9X2L6J8_9PROT</name>
<evidence type="ECO:0000256" key="1">
    <source>
        <dbReference type="SAM" id="SignalP"/>
    </source>
</evidence>
<organism evidence="2 3">
    <name type="scientific">Parvularcula maris</name>
    <dbReference type="NCBI Taxonomy" id="2965077"/>
    <lineage>
        <taxon>Bacteria</taxon>
        <taxon>Pseudomonadati</taxon>
        <taxon>Pseudomonadota</taxon>
        <taxon>Alphaproteobacteria</taxon>
        <taxon>Parvularculales</taxon>
        <taxon>Parvularculaceae</taxon>
        <taxon>Parvularcula</taxon>
    </lineage>
</organism>
<dbReference type="Proteomes" id="UP001142610">
    <property type="component" value="Unassembled WGS sequence"/>
</dbReference>
<gene>
    <name evidence="2" type="ORF">NOG11_00625</name>
</gene>
<comment type="caution">
    <text evidence="2">The sequence shown here is derived from an EMBL/GenBank/DDBJ whole genome shotgun (WGS) entry which is preliminary data.</text>
</comment>
<proteinExistence type="predicted"/>
<dbReference type="PANTHER" id="PTHR33361">
    <property type="entry name" value="GLR0591 PROTEIN"/>
    <property type="match status" value="1"/>
</dbReference>
<reference evidence="2" key="1">
    <citation type="submission" date="2022-07" db="EMBL/GenBank/DDBJ databases">
        <title>Parvularcula maris sp. nov., an algicidal bacterium isolated from seawater.</title>
        <authorList>
            <person name="Li F."/>
        </authorList>
    </citation>
    <scope>NUCLEOTIDE SEQUENCE</scope>
    <source>
        <strain evidence="2">BGMRC 0090</strain>
    </source>
</reference>
<dbReference type="AlphaFoldDB" id="A0A9X2L6J8"/>
<keyword evidence="1" id="KW-0732">Signal</keyword>
<dbReference type="RefSeq" id="WP_256617685.1">
    <property type="nucleotide sequence ID" value="NZ_JANIBC010000001.1"/>
</dbReference>
<evidence type="ECO:0000313" key="3">
    <source>
        <dbReference type="Proteomes" id="UP001142610"/>
    </source>
</evidence>
<accession>A0A9X2L6J8</accession>
<dbReference type="Pfam" id="PF05960">
    <property type="entry name" value="DUF885"/>
    <property type="match status" value="1"/>
</dbReference>
<sequence>MKNIALSSLALLLITACSDQAAPRAQVATNQASQPEGQQEEDSLASIMEDHWALVLEENPVLAEQLGEASGRGRLPDASLEAYAEGVEARRALLARLNELEGGNLAPEEDLNRRLLMTELEDEIESSQTGGRYLTITTYSAPHLGFVRLAERASLRRREDIDSYLARLDAMPDAMDAVIARLSEAVDEGWTQPCKAMEGHERTYRTHLVGTPEESAFYAPLTTSDRATDADRESAARLIEEGVLPAFQRFAAFYEGTYRPACRQDVGASSFPGGEDFYAYRTRSYTTTDMTPDEVHEVGLSEVARIRAEMEEVAGEAGFADLASFQQYLRTDPKFYPETAEERLAAASVIAKKMDGKLVELFTVLPRMPYDIQPIPLDVAEGTTTAYYSGPAADGTRGGTYWLNTTKLETRPLYELEALTLHEAVPGHHLQVALTQELDLPEFRRFGGFTAFTEGWGLYSERLGLETGFYDAPETDFGRLSYEMWRACRLVVDTGMHAKGWSRQEAIDYMLENTGLSENNITREVDRYITWPGQALAYKIGELKIRELRERAESELGESFDVRRFHDAVLANGALPLSILEEEIERFIEEEQENAGRG</sequence>
<protein>
    <submittedName>
        <fullName evidence="2">DUF885 domain-containing protein</fullName>
    </submittedName>
</protein>
<feature type="signal peptide" evidence="1">
    <location>
        <begin position="1"/>
        <end position="21"/>
    </location>
</feature>
<dbReference type="PROSITE" id="PS51257">
    <property type="entry name" value="PROKAR_LIPOPROTEIN"/>
    <property type="match status" value="1"/>
</dbReference>